<feature type="domain" description="TonB-dependent receptor plug" evidence="3">
    <location>
        <begin position="123"/>
        <end position="229"/>
    </location>
</feature>
<keyword evidence="5" id="KW-1185">Reference proteome</keyword>
<feature type="chain" id="PRO_5016410347" evidence="2">
    <location>
        <begin position="25"/>
        <end position="1042"/>
    </location>
</feature>
<keyword evidence="1" id="KW-0472">Membrane</keyword>
<dbReference type="FunFam" id="2.170.130.10:FF:000003">
    <property type="entry name" value="SusC/RagA family TonB-linked outer membrane protein"/>
    <property type="match status" value="1"/>
</dbReference>
<keyword evidence="1" id="KW-0998">Cell outer membrane</keyword>
<dbReference type="Pfam" id="PF07715">
    <property type="entry name" value="Plug"/>
    <property type="match status" value="1"/>
</dbReference>
<dbReference type="OrthoDB" id="9768177at2"/>
<dbReference type="PROSITE" id="PS52016">
    <property type="entry name" value="TONB_DEPENDENT_REC_3"/>
    <property type="match status" value="1"/>
</dbReference>
<accession>A0A315Z0L3</accession>
<organism evidence="4 5">
    <name type="scientific">Sediminitomix flava</name>
    <dbReference type="NCBI Taxonomy" id="379075"/>
    <lineage>
        <taxon>Bacteria</taxon>
        <taxon>Pseudomonadati</taxon>
        <taxon>Bacteroidota</taxon>
        <taxon>Cytophagia</taxon>
        <taxon>Cytophagales</taxon>
        <taxon>Flammeovirgaceae</taxon>
        <taxon>Sediminitomix</taxon>
    </lineage>
</organism>
<feature type="signal peptide" evidence="2">
    <location>
        <begin position="1"/>
        <end position="24"/>
    </location>
</feature>
<dbReference type="PROSITE" id="PS00018">
    <property type="entry name" value="EF_HAND_1"/>
    <property type="match status" value="1"/>
</dbReference>
<keyword evidence="1" id="KW-0812">Transmembrane</keyword>
<dbReference type="InterPro" id="IPR037066">
    <property type="entry name" value="Plug_dom_sf"/>
</dbReference>
<comment type="similarity">
    <text evidence="1">Belongs to the TonB-dependent receptor family.</text>
</comment>
<sequence>MNKVSFKWLTLCSLMLFAITGLQAQQRVIKGTVISSEDMQPLPGVNVIIKSDGSGDTRGTITDFNGNYTVAADDENMILVFKYLGFKTQEILVGTRAQINVTLELDAEELEEVVVIGFGEQKKESVVGAITATTSKELQRAGGVTNLSSALNGLLPGVSTVSNSGAPGESDIDIFIRGQGTWNGAGPLILVNGIERSMNDIDVSEVESVSVLKDASATAVYGVRGANGVILVTTKRGTVSKPKLTVSGNTTIKTISRIPKPLGSYDALRMKNLAIEREIPTHSSWSQYTPVDILQKYRDQTDPYLYPDTDWQDWMTEDYALNYRANMNVSGGTEKVQYFASFAYLHEGDILKTTDYGQGYDPEFSYNRMNFRSNLDMKVTNSTKLSVDLAGYMGIQSKSDGTTADIYKGLTEFPPDYVIRYPNGMWGWDVNRDRYKNAVVFLNFGGYEVKKRTQLQSDVNLEQDLGKVIKGLKADVRVSYDTEIQTENEGVNIANVDKYNVFRGYRYEDGTENIIWANDSEDGRDPLNGFNYINDRNQYSYEQFTSNNKNKFKLYYQARINYARTFGKHEVSAMGLFAREENTVQALFPVKLEQWVSRATYNYDKRYFFEFNGAYNGSEKFGPEYKFDFFPSFALGWNISNEKFFEPVKEVMNHFKIRGSYGVVGSDKGIDKNLYRAVWDEEYNVRGQTNGLVFGQPNRQPSPYIRYTEGNPGNLDLHWEVAKKTNIGIETGFFGDLITLNTDIFFDRRTDIFVPAADIVAPIWNGGQNGPANLGETEVRGFEIELKVQKSFTPDLSAWMNANYTYSRDIIIKRADAPLLEEYRKQAGYQIGQTRTTLNDEIISNWDDMYTGVQGLANENNLPGMFRRIDYNADGVIDERDIVPYGYPNNRPQNTYNLATGLSYKGFSLMAQFYGVYNITRNINLSSFFQEATIVRERDLNRWTPTNTDADLAHLGFLNSASDGQANLVDASYIRLKTLEAAYTIQNSPFLDKLKISSAKIFVNGNNLYFWSNLPEDREGGSYERDNYPLVANYNIGFNLNF</sequence>
<dbReference type="RefSeq" id="WP_109622782.1">
    <property type="nucleotide sequence ID" value="NZ_QGDO01000010.1"/>
</dbReference>
<evidence type="ECO:0000313" key="4">
    <source>
        <dbReference type="EMBL" id="PWJ35011.1"/>
    </source>
</evidence>
<dbReference type="EMBL" id="QGDO01000010">
    <property type="protein sequence ID" value="PWJ35011.1"/>
    <property type="molecule type" value="Genomic_DNA"/>
</dbReference>
<proteinExistence type="inferred from homology"/>
<dbReference type="GO" id="GO:0009279">
    <property type="term" value="C:cell outer membrane"/>
    <property type="evidence" value="ECO:0007669"/>
    <property type="project" value="UniProtKB-SubCell"/>
</dbReference>
<evidence type="ECO:0000259" key="3">
    <source>
        <dbReference type="Pfam" id="PF07715"/>
    </source>
</evidence>
<keyword evidence="2" id="KW-0732">Signal</keyword>
<name>A0A315Z0L3_SEDFL</name>
<dbReference type="NCBIfam" id="TIGR04056">
    <property type="entry name" value="OMP_RagA_SusC"/>
    <property type="match status" value="1"/>
</dbReference>
<gene>
    <name evidence="4" type="ORF">BC781_11052</name>
</gene>
<dbReference type="InterPro" id="IPR018247">
    <property type="entry name" value="EF_Hand_1_Ca_BS"/>
</dbReference>
<keyword evidence="1" id="KW-1134">Transmembrane beta strand</keyword>
<protein>
    <submittedName>
        <fullName evidence="4">TonB-linked SusC/RagA family outer membrane protein</fullName>
    </submittedName>
</protein>
<dbReference type="AlphaFoldDB" id="A0A315Z0L3"/>
<dbReference type="InterPro" id="IPR023997">
    <property type="entry name" value="TonB-dep_OMP_SusC/RagA_CS"/>
</dbReference>
<dbReference type="InterPro" id="IPR023996">
    <property type="entry name" value="TonB-dep_OMP_SusC/RagA"/>
</dbReference>
<evidence type="ECO:0000256" key="2">
    <source>
        <dbReference type="SAM" id="SignalP"/>
    </source>
</evidence>
<evidence type="ECO:0000256" key="1">
    <source>
        <dbReference type="PROSITE-ProRule" id="PRU01360"/>
    </source>
</evidence>
<dbReference type="InterPro" id="IPR008969">
    <property type="entry name" value="CarboxyPept-like_regulatory"/>
</dbReference>
<dbReference type="SUPFAM" id="SSF56935">
    <property type="entry name" value="Porins"/>
    <property type="match status" value="1"/>
</dbReference>
<keyword evidence="1" id="KW-0813">Transport</keyword>
<dbReference type="SUPFAM" id="SSF49464">
    <property type="entry name" value="Carboxypeptidase regulatory domain-like"/>
    <property type="match status" value="1"/>
</dbReference>
<dbReference type="Proteomes" id="UP000245535">
    <property type="component" value="Unassembled WGS sequence"/>
</dbReference>
<dbReference type="Gene3D" id="2.60.40.1120">
    <property type="entry name" value="Carboxypeptidase-like, regulatory domain"/>
    <property type="match status" value="1"/>
</dbReference>
<comment type="subcellular location">
    <subcellularLocation>
        <location evidence="1">Cell outer membrane</location>
        <topology evidence="1">Multi-pass membrane protein</topology>
    </subcellularLocation>
</comment>
<dbReference type="Gene3D" id="2.170.130.10">
    <property type="entry name" value="TonB-dependent receptor, plug domain"/>
    <property type="match status" value="1"/>
</dbReference>
<reference evidence="4 5" key="1">
    <citation type="submission" date="2018-03" db="EMBL/GenBank/DDBJ databases">
        <title>Genomic Encyclopedia of Archaeal and Bacterial Type Strains, Phase II (KMG-II): from individual species to whole genera.</title>
        <authorList>
            <person name="Goeker M."/>
        </authorList>
    </citation>
    <scope>NUCLEOTIDE SEQUENCE [LARGE SCALE GENOMIC DNA]</scope>
    <source>
        <strain evidence="4 5">DSM 28229</strain>
    </source>
</reference>
<dbReference type="InterPro" id="IPR012910">
    <property type="entry name" value="Plug_dom"/>
</dbReference>
<dbReference type="NCBIfam" id="TIGR04057">
    <property type="entry name" value="SusC_RagA_signa"/>
    <property type="match status" value="1"/>
</dbReference>
<evidence type="ECO:0000313" key="5">
    <source>
        <dbReference type="Proteomes" id="UP000245535"/>
    </source>
</evidence>
<dbReference type="Pfam" id="PF13715">
    <property type="entry name" value="CarbopepD_reg_2"/>
    <property type="match status" value="1"/>
</dbReference>
<comment type="caution">
    <text evidence="4">The sequence shown here is derived from an EMBL/GenBank/DDBJ whole genome shotgun (WGS) entry which is preliminary data.</text>
</comment>
<dbReference type="InterPro" id="IPR039426">
    <property type="entry name" value="TonB-dep_rcpt-like"/>
</dbReference>